<reference evidence="1" key="1">
    <citation type="submission" date="2020-02" db="EMBL/GenBank/DDBJ databases">
        <authorList>
            <person name="Meier V. D."/>
        </authorList>
    </citation>
    <scope>NUCLEOTIDE SEQUENCE</scope>
    <source>
        <strain evidence="1">AVDCRST_MAG43</strain>
    </source>
</reference>
<dbReference type="AlphaFoldDB" id="A0A6J4UJH6"/>
<accession>A0A6J4UJH6</accession>
<name>A0A6J4UJH6_9BACT</name>
<gene>
    <name evidence="1" type="ORF">AVDCRST_MAG43-1173</name>
</gene>
<evidence type="ECO:0000313" key="1">
    <source>
        <dbReference type="EMBL" id="CAA9552335.1"/>
    </source>
</evidence>
<organism evidence="1">
    <name type="scientific">uncultured Thermomicrobiales bacterium</name>
    <dbReference type="NCBI Taxonomy" id="1645740"/>
    <lineage>
        <taxon>Bacteria</taxon>
        <taxon>Pseudomonadati</taxon>
        <taxon>Thermomicrobiota</taxon>
        <taxon>Thermomicrobia</taxon>
        <taxon>Thermomicrobiales</taxon>
        <taxon>environmental samples</taxon>
    </lineage>
</organism>
<dbReference type="EMBL" id="CADCWI010000059">
    <property type="protein sequence ID" value="CAA9552335.1"/>
    <property type="molecule type" value="Genomic_DNA"/>
</dbReference>
<protein>
    <submittedName>
        <fullName evidence="1">Uncharacterized protein</fullName>
    </submittedName>
</protein>
<proteinExistence type="predicted"/>
<sequence>MGSDSRSHLNKSAQRRFLWGVLIVSLLLLGAAVPLIVNPELRLELAHRFGLAPGEDIEQLAGEGDDLQLITVPIEIQRERNVPQYRFRALYLAQPSGGGTELTSIDSGASLTIPLDSLDFIAASPDAAYLLFRDSGGGNTGAVLLEVATGTVMPMPSAESVPEIPGNWEEPIWAKSMGSCNGFSPNAKYIACFQNPQLASFLAGDWEIQVRVYGDAEQAAPVYRGIGFRPYIGWSGDDRWLYFQNEQGLWRAEVHPAMFSMNKPGVVGFVRNVSHGPVVSQMCNSCVFPLVVAWKKG</sequence>